<dbReference type="AlphaFoldDB" id="O15969"/>
<dbReference type="SUPFAM" id="SSF81321">
    <property type="entry name" value="Family A G protein-coupled receptor-like"/>
    <property type="match status" value="1"/>
</dbReference>
<evidence type="ECO:0000313" key="14">
    <source>
        <dbReference type="EMBL" id="BAA22403.1"/>
    </source>
</evidence>
<dbReference type="GO" id="GO:0043410">
    <property type="term" value="P:positive regulation of MAPK cascade"/>
    <property type="evidence" value="ECO:0007669"/>
    <property type="project" value="TreeGrafter"/>
</dbReference>
<evidence type="ECO:0000256" key="6">
    <source>
        <dbReference type="ARBA" id="ARBA00023136"/>
    </source>
</evidence>
<keyword evidence="7" id="KW-1015">Disulfide bond</keyword>
<evidence type="ECO:0000259" key="13">
    <source>
        <dbReference type="PROSITE" id="PS50262"/>
    </source>
</evidence>
<protein>
    <submittedName>
        <fullName evidence="14">Serotonin receptor-like planarian receptor 4</fullName>
    </submittedName>
</protein>
<feature type="region of interest" description="Disordered" evidence="11">
    <location>
        <begin position="291"/>
        <end position="317"/>
    </location>
</feature>
<accession>O15969</accession>
<dbReference type="PRINTS" id="PR00237">
    <property type="entry name" value="GPCRRHODOPSN"/>
</dbReference>
<keyword evidence="3 10" id="KW-0812">Transmembrane</keyword>
<name>O15969_DUGJA</name>
<evidence type="ECO:0000256" key="9">
    <source>
        <dbReference type="ARBA" id="ARBA00023224"/>
    </source>
</evidence>
<organism evidence="14">
    <name type="scientific">Dugesia japonica</name>
    <name type="common">Planarian</name>
    <dbReference type="NCBI Taxonomy" id="6161"/>
    <lineage>
        <taxon>Eukaryota</taxon>
        <taxon>Metazoa</taxon>
        <taxon>Spiralia</taxon>
        <taxon>Lophotrochozoa</taxon>
        <taxon>Platyhelminthes</taxon>
        <taxon>Rhabditophora</taxon>
        <taxon>Seriata</taxon>
        <taxon>Tricladida</taxon>
        <taxon>Continenticola</taxon>
        <taxon>Geoplanoidea</taxon>
        <taxon>Dugesiidae</taxon>
        <taxon>Dugesia</taxon>
    </lineage>
</organism>
<comment type="subcellular location">
    <subcellularLocation>
        <location evidence="1">Cell membrane</location>
        <topology evidence="1">Multi-pass membrane protein</topology>
    </subcellularLocation>
</comment>
<dbReference type="PROSITE" id="PS00237">
    <property type="entry name" value="G_PROTEIN_RECEP_F1_1"/>
    <property type="match status" value="1"/>
</dbReference>
<keyword evidence="4 12" id="KW-1133">Transmembrane helix</keyword>
<evidence type="ECO:0000256" key="1">
    <source>
        <dbReference type="ARBA" id="ARBA00004651"/>
    </source>
</evidence>
<evidence type="ECO:0000256" key="7">
    <source>
        <dbReference type="ARBA" id="ARBA00023157"/>
    </source>
</evidence>
<dbReference type="EMBL" id="AB004540">
    <property type="protein sequence ID" value="BAA22403.1"/>
    <property type="molecule type" value="mRNA"/>
</dbReference>
<feature type="transmembrane region" description="Helical" evidence="12">
    <location>
        <begin position="323"/>
        <end position="347"/>
    </location>
</feature>
<proteinExistence type="evidence at transcript level"/>
<keyword evidence="5 10" id="KW-0297">G-protein coupled receptor</keyword>
<feature type="domain" description="G-protein coupled receptors family 1 profile" evidence="13">
    <location>
        <begin position="73"/>
        <end position="385"/>
    </location>
</feature>
<sequence length="478" mass="54598">MWKLPFVFIIISNSFSIVVMQDLILNCTNYSIYVTVNNLSRLAIPFECEKYPVGMEVFLGIIFFIIVVGAIGGNFLVILAIILVKKLQTASNWLILSLAFSDFFVSVLVMPIAAFNQLSRFRWPFSEKLCDFYNCCDVMLCTSSILNLCAISIDRYLVITRPMQYVVRRTPALIGGMIGVAWLMSGLISIPPVLGWKEKFTPGICQLTDNLLYQIYATFCAFYIPLIVMLVLYYQIFKLARNMAQEDAKRKLGTGQMTDEEQTSIPIQLGRTNSGDEDRKLLRLEDAQRLSKGNQGNGFDPEAQTGPKNNAKKKKQVNNESKAITTLGVIMGCFTLCWLPFFIIQILKPILIVSKVDHEKYLMPWCYELFLWLGYFNSFLNPVIYAKFNREFRNPFKQILFFHCFNINARIRVDTFAEQYGLPMQKTMATSLYETSHLNTHNTANSRRRSSVPFTPVSRKNKSSSQSRPTSDQSTNKA</sequence>
<feature type="compositionally biased region" description="Polar residues" evidence="11">
    <location>
        <begin position="263"/>
        <end position="273"/>
    </location>
</feature>
<evidence type="ECO:0000256" key="5">
    <source>
        <dbReference type="ARBA" id="ARBA00023040"/>
    </source>
</evidence>
<dbReference type="CDD" id="cd15329">
    <property type="entry name" value="7tmA_5-HT7"/>
    <property type="match status" value="1"/>
</dbReference>
<keyword evidence="2" id="KW-1003">Cell membrane</keyword>
<dbReference type="InterPro" id="IPR017452">
    <property type="entry name" value="GPCR_Rhodpsn_7TM"/>
</dbReference>
<feature type="region of interest" description="Disordered" evidence="11">
    <location>
        <begin position="251"/>
        <end position="274"/>
    </location>
</feature>
<dbReference type="GO" id="GO:0071880">
    <property type="term" value="P:adenylate cyclase-activating adrenergic receptor signaling pathway"/>
    <property type="evidence" value="ECO:0007669"/>
    <property type="project" value="TreeGrafter"/>
</dbReference>
<reference evidence="14" key="1">
    <citation type="journal article" date="1997" name="Gene">
        <title>Molecular identification of a G protein-coupled receptor family which is expressed in planarians.</title>
        <authorList>
            <person name="Saitoh O."/>
            <person name="Yuruzume E."/>
            <person name="Watanabe K."/>
            <person name="Nakata H."/>
        </authorList>
    </citation>
    <scope>NUCLEOTIDE SEQUENCE</scope>
</reference>
<evidence type="ECO:0000256" key="12">
    <source>
        <dbReference type="SAM" id="Phobius"/>
    </source>
</evidence>
<dbReference type="InterPro" id="IPR000276">
    <property type="entry name" value="GPCR_Rhodpsn"/>
</dbReference>
<evidence type="ECO:0000256" key="11">
    <source>
        <dbReference type="SAM" id="MobiDB-lite"/>
    </source>
</evidence>
<feature type="compositionally biased region" description="Low complexity" evidence="11">
    <location>
        <begin position="463"/>
        <end position="478"/>
    </location>
</feature>
<feature type="transmembrane region" description="Helical" evidence="12">
    <location>
        <begin position="367"/>
        <end position="388"/>
    </location>
</feature>
<keyword evidence="6 12" id="KW-0472">Membrane</keyword>
<dbReference type="PROSITE" id="PS50262">
    <property type="entry name" value="G_PROTEIN_RECEP_F1_2"/>
    <property type="match status" value="1"/>
</dbReference>
<dbReference type="GO" id="GO:0005886">
    <property type="term" value="C:plasma membrane"/>
    <property type="evidence" value="ECO:0007669"/>
    <property type="project" value="UniProtKB-SubCell"/>
</dbReference>
<feature type="transmembrane region" description="Helical" evidence="12">
    <location>
        <begin position="211"/>
        <end position="234"/>
    </location>
</feature>
<evidence type="ECO:0000256" key="3">
    <source>
        <dbReference type="ARBA" id="ARBA00022692"/>
    </source>
</evidence>
<evidence type="ECO:0000256" key="10">
    <source>
        <dbReference type="RuleBase" id="RU000688"/>
    </source>
</evidence>
<dbReference type="GO" id="GO:0004993">
    <property type="term" value="F:G protein-coupled serotonin receptor activity"/>
    <property type="evidence" value="ECO:0007669"/>
    <property type="project" value="UniProtKB-ARBA"/>
</dbReference>
<feature type="region of interest" description="Disordered" evidence="11">
    <location>
        <begin position="440"/>
        <end position="478"/>
    </location>
</feature>
<keyword evidence="9 10" id="KW-0807">Transducer</keyword>
<comment type="similarity">
    <text evidence="10">Belongs to the G-protein coupled receptor 1 family.</text>
</comment>
<feature type="transmembrane region" description="Helical" evidence="12">
    <location>
        <begin position="172"/>
        <end position="191"/>
    </location>
</feature>
<evidence type="ECO:0000256" key="4">
    <source>
        <dbReference type="ARBA" id="ARBA00022989"/>
    </source>
</evidence>
<dbReference type="Gene3D" id="1.20.1070.10">
    <property type="entry name" value="Rhodopsin 7-helix transmembrane proteins"/>
    <property type="match status" value="1"/>
</dbReference>
<dbReference type="SMART" id="SM01381">
    <property type="entry name" value="7TM_GPCR_Srsx"/>
    <property type="match status" value="1"/>
</dbReference>
<keyword evidence="8 10" id="KW-0675">Receptor</keyword>
<dbReference type="PANTHER" id="PTHR24248">
    <property type="entry name" value="ADRENERGIC RECEPTOR-RELATED G-PROTEIN COUPLED RECEPTOR"/>
    <property type="match status" value="1"/>
</dbReference>
<feature type="transmembrane region" description="Helical" evidence="12">
    <location>
        <begin position="57"/>
        <end position="84"/>
    </location>
</feature>
<evidence type="ECO:0000256" key="2">
    <source>
        <dbReference type="ARBA" id="ARBA00022475"/>
    </source>
</evidence>
<evidence type="ECO:0000256" key="8">
    <source>
        <dbReference type="ARBA" id="ARBA00023170"/>
    </source>
</evidence>
<feature type="transmembrane region" description="Helical" evidence="12">
    <location>
        <begin position="132"/>
        <end position="151"/>
    </location>
</feature>
<feature type="transmembrane region" description="Helical" evidence="12">
    <location>
        <begin position="93"/>
        <end position="112"/>
    </location>
</feature>
<dbReference type="Pfam" id="PF00001">
    <property type="entry name" value="7tm_1"/>
    <property type="match status" value="1"/>
</dbReference>
<dbReference type="PANTHER" id="PTHR24248:SF199">
    <property type="entry name" value="IP13425P-RELATED"/>
    <property type="match status" value="1"/>
</dbReference>